<evidence type="ECO:0000313" key="9">
    <source>
        <dbReference type="EMBL" id="EXI62489.1"/>
    </source>
</evidence>
<feature type="binding site" evidence="8">
    <location>
        <position position="159"/>
    </location>
    <ligand>
        <name>NAD(+)</name>
        <dbReference type="ChEBI" id="CHEBI:57540"/>
    </ligand>
</feature>
<dbReference type="InterPro" id="IPR017438">
    <property type="entry name" value="ATP-NAD_kinase_N"/>
</dbReference>
<keyword evidence="10" id="KW-1185">Reference proteome</keyword>
<keyword evidence="1 8" id="KW-0808">Transferase</keyword>
<dbReference type="GO" id="GO:0019674">
    <property type="term" value="P:NAD+ metabolic process"/>
    <property type="evidence" value="ECO:0007669"/>
    <property type="project" value="InterPro"/>
</dbReference>
<accession>A0A011P7Y1</accession>
<evidence type="ECO:0000256" key="8">
    <source>
        <dbReference type="HAMAP-Rule" id="MF_00361"/>
    </source>
</evidence>
<feature type="binding site" evidence="8">
    <location>
        <begin position="148"/>
        <end position="149"/>
    </location>
    <ligand>
        <name>NAD(+)</name>
        <dbReference type="ChEBI" id="CHEBI:57540"/>
    </ligand>
</feature>
<dbReference type="GO" id="GO:0005737">
    <property type="term" value="C:cytoplasm"/>
    <property type="evidence" value="ECO:0007669"/>
    <property type="project" value="UniProtKB-SubCell"/>
</dbReference>
<comment type="subcellular location">
    <subcellularLocation>
        <location evidence="8">Cytoplasm</location>
    </subcellularLocation>
</comment>
<dbReference type="EMBL" id="JANJ01000003">
    <property type="protein sequence ID" value="EXI62489.1"/>
    <property type="molecule type" value="Genomic_DNA"/>
</dbReference>
<dbReference type="Proteomes" id="UP000054123">
    <property type="component" value="Unassembled WGS sequence"/>
</dbReference>
<dbReference type="PANTHER" id="PTHR20275:SF0">
    <property type="entry name" value="NAD KINASE"/>
    <property type="match status" value="1"/>
</dbReference>
<comment type="similarity">
    <text evidence="8">Belongs to the NAD kinase family.</text>
</comment>
<comment type="caution">
    <text evidence="9">The sequence shown here is derived from an EMBL/GenBank/DDBJ whole genome shotgun (WGS) entry which is preliminary data.</text>
</comment>
<dbReference type="SUPFAM" id="SSF111331">
    <property type="entry name" value="NAD kinase/diacylglycerol kinase-like"/>
    <property type="match status" value="1"/>
</dbReference>
<evidence type="ECO:0000256" key="2">
    <source>
        <dbReference type="ARBA" id="ARBA00022741"/>
    </source>
</evidence>
<keyword evidence="2 8" id="KW-0547">Nucleotide-binding</keyword>
<dbReference type="GO" id="GO:0003951">
    <property type="term" value="F:NAD+ kinase activity"/>
    <property type="evidence" value="ECO:0007669"/>
    <property type="project" value="UniProtKB-UniRule"/>
</dbReference>
<evidence type="ECO:0000256" key="3">
    <source>
        <dbReference type="ARBA" id="ARBA00022777"/>
    </source>
</evidence>
<dbReference type="EC" id="2.7.1.23" evidence="8"/>
<feature type="binding site" evidence="8">
    <location>
        <position position="176"/>
    </location>
    <ligand>
        <name>NAD(+)</name>
        <dbReference type="ChEBI" id="CHEBI:57540"/>
    </ligand>
</feature>
<gene>
    <name evidence="9" type="primary">ppnK</name>
    <name evidence="8" type="synonym">nadK</name>
    <name evidence="9" type="ORF">AK33_04425</name>
</gene>
<comment type="cofactor">
    <cofactor evidence="8">
        <name>a divalent metal cation</name>
        <dbReference type="ChEBI" id="CHEBI:60240"/>
    </cofactor>
</comment>
<evidence type="ECO:0000313" key="10">
    <source>
        <dbReference type="Proteomes" id="UP000054123"/>
    </source>
</evidence>
<dbReference type="FunFam" id="2.60.200.30:FF:000009">
    <property type="entry name" value="Poly(P)/ATP NAD kinase"/>
    <property type="match status" value="1"/>
</dbReference>
<dbReference type="InterPro" id="IPR002504">
    <property type="entry name" value="NADK"/>
</dbReference>
<protein>
    <recommendedName>
        <fullName evidence="8">NAD kinase</fullName>
        <ecNumber evidence="8">2.7.1.23</ecNumber>
    </recommendedName>
    <alternativeName>
        <fullName evidence="8">ATP-dependent NAD kinase</fullName>
    </alternativeName>
</protein>
<comment type="catalytic activity">
    <reaction evidence="7 8">
        <text>NAD(+) + ATP = ADP + NADP(+) + H(+)</text>
        <dbReference type="Rhea" id="RHEA:18629"/>
        <dbReference type="ChEBI" id="CHEBI:15378"/>
        <dbReference type="ChEBI" id="CHEBI:30616"/>
        <dbReference type="ChEBI" id="CHEBI:57540"/>
        <dbReference type="ChEBI" id="CHEBI:58349"/>
        <dbReference type="ChEBI" id="CHEBI:456216"/>
        <dbReference type="EC" id="2.7.1.23"/>
    </reaction>
</comment>
<evidence type="ECO:0000256" key="4">
    <source>
        <dbReference type="ARBA" id="ARBA00022840"/>
    </source>
</evidence>
<reference evidence="9 10" key="1">
    <citation type="journal article" date="2014" name="Genome Announc.">
        <title>Genome Sequence of a Presumptive Mannheimia haemolytica Strain with an A1/A6-Cross-Reactive Serotype from a White-Tailed Deer (Odocoileus virginianus).</title>
        <authorList>
            <person name="Lawrence P.K."/>
            <person name="Bey R.F."/>
            <person name="Wiener B."/>
            <person name="Kittichotirat W."/>
            <person name="Bumgarner R.E."/>
        </authorList>
    </citation>
    <scope>NUCLEOTIDE SEQUENCE [LARGE SCALE GENOMIC DNA]</scope>
    <source>
        <strain evidence="9 10">PKL10</strain>
    </source>
</reference>
<keyword evidence="5 8" id="KW-0521">NADP</keyword>
<feature type="binding site" evidence="8">
    <location>
        <begin position="73"/>
        <end position="74"/>
    </location>
    <ligand>
        <name>NAD(+)</name>
        <dbReference type="ChEBI" id="CHEBI:57540"/>
    </ligand>
</feature>
<dbReference type="STRING" id="1122190.GCA_000621105_01511"/>
<evidence type="ECO:0000256" key="5">
    <source>
        <dbReference type="ARBA" id="ARBA00022857"/>
    </source>
</evidence>
<keyword evidence="4 8" id="KW-0067">ATP-binding</keyword>
<keyword evidence="6 8" id="KW-0520">NAD</keyword>
<dbReference type="Pfam" id="PF20143">
    <property type="entry name" value="NAD_kinase_C"/>
    <property type="match status" value="1"/>
</dbReference>
<dbReference type="NCBIfam" id="NF002306">
    <property type="entry name" value="PRK01231.1"/>
    <property type="match status" value="1"/>
</dbReference>
<proteinExistence type="inferred from homology"/>
<evidence type="ECO:0000256" key="6">
    <source>
        <dbReference type="ARBA" id="ARBA00023027"/>
    </source>
</evidence>
<dbReference type="Gene3D" id="3.40.50.10330">
    <property type="entry name" value="Probable inorganic polyphosphate/atp-NAD kinase, domain 1"/>
    <property type="match status" value="1"/>
</dbReference>
<feature type="active site" description="Proton acceptor" evidence="8">
    <location>
        <position position="73"/>
    </location>
</feature>
<dbReference type="Pfam" id="PF01513">
    <property type="entry name" value="NAD_kinase"/>
    <property type="match status" value="1"/>
</dbReference>
<feature type="binding site" evidence="8">
    <location>
        <position position="178"/>
    </location>
    <ligand>
        <name>NAD(+)</name>
        <dbReference type="ChEBI" id="CHEBI:57540"/>
    </ligand>
</feature>
<dbReference type="InterPro" id="IPR017437">
    <property type="entry name" value="ATP-NAD_kinase_PpnK-typ_C"/>
</dbReference>
<dbReference type="GO" id="GO:0005524">
    <property type="term" value="F:ATP binding"/>
    <property type="evidence" value="ECO:0007669"/>
    <property type="project" value="UniProtKB-KW"/>
</dbReference>
<dbReference type="RefSeq" id="WP_042802225.1">
    <property type="nucleotide sequence ID" value="NZ_AVSP01000008.1"/>
</dbReference>
<dbReference type="GO" id="GO:0046872">
    <property type="term" value="F:metal ion binding"/>
    <property type="evidence" value="ECO:0007669"/>
    <property type="project" value="UniProtKB-UniRule"/>
</dbReference>
<dbReference type="GO" id="GO:0051287">
    <property type="term" value="F:NAD binding"/>
    <property type="evidence" value="ECO:0007669"/>
    <property type="project" value="UniProtKB-ARBA"/>
</dbReference>
<comment type="function">
    <text evidence="8">Involved in the regulation of the intracellular balance of NAD and NADP, and is a key enzyme in the biosynthesis of NADP. Catalyzes specifically the phosphorylation on 2'-hydroxyl of the adenosine moiety of NAD to yield NADP.</text>
</comment>
<feature type="binding site" evidence="8">
    <location>
        <begin position="189"/>
        <end position="194"/>
    </location>
    <ligand>
        <name>NAD(+)</name>
        <dbReference type="ChEBI" id="CHEBI:57540"/>
    </ligand>
</feature>
<keyword evidence="8" id="KW-0963">Cytoplasm</keyword>
<comment type="caution">
    <text evidence="8">Lacks conserved residue(s) required for the propagation of feature annotation.</text>
</comment>
<keyword evidence="3 8" id="KW-0418">Kinase</keyword>
<dbReference type="PATRIC" id="fig|1450449.3.peg.852"/>
<dbReference type="GO" id="GO:0006741">
    <property type="term" value="P:NADP+ biosynthetic process"/>
    <property type="evidence" value="ECO:0007669"/>
    <property type="project" value="UniProtKB-UniRule"/>
</dbReference>
<dbReference type="OrthoDB" id="9774737at2"/>
<dbReference type="HAMAP" id="MF_00361">
    <property type="entry name" value="NAD_kinase"/>
    <property type="match status" value="1"/>
</dbReference>
<dbReference type="AlphaFoldDB" id="A0A011P7Y1"/>
<feature type="binding site" evidence="8">
    <location>
        <position position="249"/>
    </location>
    <ligand>
        <name>NAD(+)</name>
        <dbReference type="ChEBI" id="CHEBI:57540"/>
    </ligand>
</feature>
<sequence>MNQQKPFEKIAIVGTPRHDSAFETHIAIYNWLKDRNYTILVESAVASQLRLEESYNLDEIGQRAELVIVIGGDGNMLGVARALAKYRVPLIGINRGNLGFLTDIAPQTAFEQLYSCLVKNEFIIEERFLLEAYIERNGKIIASNNALNEIVVHPTQVARIIEFEVYIDGKFAFSQRADGLIISTPTGSTAYSLSAGGPILTPNMNAIALVPMHPHTLSSRPLVVDGDSQISLRFAKYNTPDLEVICDGQEKMNFTPEDRVLVRKSIDKLQLLHLKDYNYFTVLGSKLGWASKLF</sequence>
<dbReference type="NCBIfam" id="NF002579">
    <property type="entry name" value="PRK02231.1"/>
    <property type="match status" value="1"/>
</dbReference>
<dbReference type="NCBIfam" id="NF002893">
    <property type="entry name" value="PRK03378.1"/>
    <property type="match status" value="1"/>
</dbReference>
<name>A0A011P7Y1_9PAST</name>
<evidence type="ECO:0000256" key="7">
    <source>
        <dbReference type="ARBA" id="ARBA00047925"/>
    </source>
</evidence>
<evidence type="ECO:0000256" key="1">
    <source>
        <dbReference type="ARBA" id="ARBA00022679"/>
    </source>
</evidence>
<dbReference type="PANTHER" id="PTHR20275">
    <property type="entry name" value="NAD KINASE"/>
    <property type="match status" value="1"/>
</dbReference>
<dbReference type="Gene3D" id="2.60.200.30">
    <property type="entry name" value="Probable inorganic polyphosphate/atp-NAD kinase, domain 2"/>
    <property type="match status" value="1"/>
</dbReference>
<dbReference type="InterPro" id="IPR016064">
    <property type="entry name" value="NAD/diacylglycerol_kinase_sf"/>
</dbReference>
<organism evidence="9 10">
    <name type="scientific">Mannheimia granulomatis</name>
    <dbReference type="NCBI Taxonomy" id="85402"/>
    <lineage>
        <taxon>Bacteria</taxon>
        <taxon>Pseudomonadati</taxon>
        <taxon>Pseudomonadota</taxon>
        <taxon>Gammaproteobacteria</taxon>
        <taxon>Pasteurellales</taxon>
        <taxon>Pasteurellaceae</taxon>
        <taxon>Mannheimia</taxon>
    </lineage>
</organism>